<dbReference type="Proteomes" id="UP000031443">
    <property type="component" value="Unassembled WGS sequence"/>
</dbReference>
<feature type="region of interest" description="Disordered" evidence="3">
    <location>
        <begin position="543"/>
        <end position="569"/>
    </location>
</feature>
<proteinExistence type="inferred from homology"/>
<evidence type="ECO:0000256" key="1">
    <source>
        <dbReference type="ARBA" id="ARBA00006795"/>
    </source>
</evidence>
<dbReference type="STRING" id="8469.M7BD93"/>
<dbReference type="eggNOG" id="KOG2477">
    <property type="taxonomic scope" value="Eukaryota"/>
</dbReference>
<feature type="compositionally biased region" description="Basic residues" evidence="3">
    <location>
        <begin position="78"/>
        <end position="101"/>
    </location>
</feature>
<comment type="similarity">
    <text evidence="1">Belongs to the CWF19 family.</text>
</comment>
<feature type="region of interest" description="Disordered" evidence="3">
    <location>
        <begin position="183"/>
        <end position="218"/>
    </location>
</feature>
<evidence type="ECO:0000313" key="4">
    <source>
        <dbReference type="EMBL" id="EMP35896.1"/>
    </source>
</evidence>
<accession>M7BD93</accession>
<dbReference type="GO" id="GO:0071014">
    <property type="term" value="C:post-mRNA release spliceosomal complex"/>
    <property type="evidence" value="ECO:0007669"/>
    <property type="project" value="TreeGrafter"/>
</dbReference>
<name>M7BD93_CHEMY</name>
<feature type="compositionally biased region" description="Basic and acidic residues" evidence="3">
    <location>
        <begin position="66"/>
        <end position="77"/>
    </location>
</feature>
<evidence type="ECO:0000313" key="5">
    <source>
        <dbReference type="Proteomes" id="UP000031443"/>
    </source>
</evidence>
<dbReference type="GO" id="GO:0000398">
    <property type="term" value="P:mRNA splicing, via spliceosome"/>
    <property type="evidence" value="ECO:0007669"/>
    <property type="project" value="TreeGrafter"/>
</dbReference>
<keyword evidence="2" id="KW-0175">Coiled coil</keyword>
<gene>
    <name evidence="4" type="ORF">UY3_06924</name>
</gene>
<organism evidence="4 5">
    <name type="scientific">Chelonia mydas</name>
    <name type="common">Green sea-turtle</name>
    <name type="synonym">Chelonia agassizi</name>
    <dbReference type="NCBI Taxonomy" id="8469"/>
    <lineage>
        <taxon>Eukaryota</taxon>
        <taxon>Metazoa</taxon>
        <taxon>Chordata</taxon>
        <taxon>Craniata</taxon>
        <taxon>Vertebrata</taxon>
        <taxon>Euteleostomi</taxon>
        <taxon>Archelosauria</taxon>
        <taxon>Testudinata</taxon>
        <taxon>Testudines</taxon>
        <taxon>Cryptodira</taxon>
        <taxon>Durocryptodira</taxon>
        <taxon>Americhelydia</taxon>
        <taxon>Chelonioidea</taxon>
        <taxon>Cheloniidae</taxon>
        <taxon>Chelonia</taxon>
    </lineage>
</organism>
<feature type="compositionally biased region" description="Basic and acidic residues" evidence="3">
    <location>
        <begin position="428"/>
        <end position="478"/>
    </location>
</feature>
<sequence length="586" mass="67582">MRLGPSPAGALVRTLDHAAWPHSSQGAGSGAGLRRSAPAKADYEKDKRRKELKRLRGEDTWMLPDVNKRVEELEKEHSVKKKKKKDKHSRKLKKEKKKSKNQKFEKNDDSSDSSSGSSVEWVESTISQSICTEKAWKVKKEQLDTTENPAVQRDEWMTLDFMSLKTMSAASLKADKETEKLLEQQKAQTIEQSRLSERELNPYWKDGGTGLPPEEGEATSVKKVKMVEDGGLSWLKKSYQRMKEQAEREKRNFEEIVAERYGSVEIFQSRWEEAEEAASKQENEYRKGRWRKFNYSKIEKKDREHHMEKETHDEGDRIKGTCEGHSRDRHNKVYPLEERGYRKDTSREEQEYRQCSTDSEFRDNCYKAAKHSDAKQSQETVSSLSNLKYKFLKPSEDDFSSVSKDYKLQQSSLKLPSCSSLSNNFQKPGKESEEKTPWSRTHIKDENEKPTLDQKPLKMEKTTYHEGAAKAEREKTQEENLGNIPKKKVLLPDSKASYSGHTPKDVTPQALSEEEMNRLGAKIVKAELMGNLDLASKLQAQLENARKLKESRTETPARPPEKEVREKYSSIVTCQHKNHNAGKKYL</sequence>
<feature type="compositionally biased region" description="Low complexity" evidence="3">
    <location>
        <begin position="411"/>
        <end position="422"/>
    </location>
</feature>
<feature type="region of interest" description="Disordered" evidence="3">
    <location>
        <begin position="301"/>
        <end position="359"/>
    </location>
</feature>
<evidence type="ECO:0000256" key="2">
    <source>
        <dbReference type="SAM" id="Coils"/>
    </source>
</evidence>
<feature type="compositionally biased region" description="Basic and acidic residues" evidence="3">
    <location>
        <begin position="544"/>
        <end position="568"/>
    </location>
</feature>
<feature type="region of interest" description="Disordered" evidence="3">
    <location>
        <begin position="411"/>
        <end position="513"/>
    </location>
</feature>
<dbReference type="PANTHER" id="PTHR12072">
    <property type="entry name" value="CWF19, CELL CYCLE CONTROL PROTEIN"/>
    <property type="match status" value="1"/>
</dbReference>
<dbReference type="EMBL" id="KB527245">
    <property type="protein sequence ID" value="EMP35896.1"/>
    <property type="molecule type" value="Genomic_DNA"/>
</dbReference>
<dbReference type="InterPro" id="IPR040194">
    <property type="entry name" value="Cwf19-like"/>
</dbReference>
<dbReference type="AlphaFoldDB" id="M7BD93"/>
<protein>
    <submittedName>
        <fullName evidence="4">CWF19-like protein 2</fullName>
    </submittedName>
</protein>
<keyword evidence="5" id="KW-1185">Reference proteome</keyword>
<reference evidence="5" key="1">
    <citation type="journal article" date="2013" name="Nat. Genet.">
        <title>The draft genomes of soft-shell turtle and green sea turtle yield insights into the development and evolution of the turtle-specific body plan.</title>
        <authorList>
            <person name="Wang Z."/>
            <person name="Pascual-Anaya J."/>
            <person name="Zadissa A."/>
            <person name="Li W."/>
            <person name="Niimura Y."/>
            <person name="Huang Z."/>
            <person name="Li C."/>
            <person name="White S."/>
            <person name="Xiong Z."/>
            <person name="Fang D."/>
            <person name="Wang B."/>
            <person name="Ming Y."/>
            <person name="Chen Y."/>
            <person name="Zheng Y."/>
            <person name="Kuraku S."/>
            <person name="Pignatelli M."/>
            <person name="Herrero J."/>
            <person name="Beal K."/>
            <person name="Nozawa M."/>
            <person name="Li Q."/>
            <person name="Wang J."/>
            <person name="Zhang H."/>
            <person name="Yu L."/>
            <person name="Shigenobu S."/>
            <person name="Wang J."/>
            <person name="Liu J."/>
            <person name="Flicek P."/>
            <person name="Searle S."/>
            <person name="Wang J."/>
            <person name="Kuratani S."/>
            <person name="Yin Y."/>
            <person name="Aken B."/>
            <person name="Zhang G."/>
            <person name="Irie N."/>
        </authorList>
    </citation>
    <scope>NUCLEOTIDE SEQUENCE [LARGE SCALE GENOMIC DNA]</scope>
</reference>
<feature type="compositionally biased region" description="Basic and acidic residues" evidence="3">
    <location>
        <begin position="335"/>
        <end position="352"/>
    </location>
</feature>
<dbReference type="PANTHER" id="PTHR12072:SF5">
    <property type="entry name" value="CWF19-LIKE PROTEIN 2"/>
    <property type="match status" value="1"/>
</dbReference>
<feature type="region of interest" description="Disordered" evidence="3">
    <location>
        <begin position="17"/>
        <end position="122"/>
    </location>
</feature>
<feature type="coiled-coil region" evidence="2">
    <location>
        <begin position="232"/>
        <end position="284"/>
    </location>
</feature>
<evidence type="ECO:0000256" key="3">
    <source>
        <dbReference type="SAM" id="MobiDB-lite"/>
    </source>
</evidence>
<feature type="compositionally biased region" description="Basic and acidic residues" evidence="3">
    <location>
        <begin position="301"/>
        <end position="326"/>
    </location>
</feature>